<proteinExistence type="predicted"/>
<feature type="region of interest" description="Disordered" evidence="1">
    <location>
        <begin position="1"/>
        <end position="89"/>
    </location>
</feature>
<feature type="compositionally biased region" description="Gly residues" evidence="1">
    <location>
        <begin position="73"/>
        <end position="82"/>
    </location>
</feature>
<organism evidence="2">
    <name type="scientific">Cacopsylla melanoneura</name>
    <dbReference type="NCBI Taxonomy" id="428564"/>
    <lineage>
        <taxon>Eukaryota</taxon>
        <taxon>Metazoa</taxon>
        <taxon>Ecdysozoa</taxon>
        <taxon>Arthropoda</taxon>
        <taxon>Hexapoda</taxon>
        <taxon>Insecta</taxon>
        <taxon>Pterygota</taxon>
        <taxon>Neoptera</taxon>
        <taxon>Paraneoptera</taxon>
        <taxon>Hemiptera</taxon>
        <taxon>Sternorrhyncha</taxon>
        <taxon>Psylloidea</taxon>
        <taxon>Psyllidae</taxon>
        <taxon>Psyllinae</taxon>
        <taxon>Cacopsylla</taxon>
    </lineage>
</organism>
<feature type="compositionally biased region" description="Low complexity" evidence="1">
    <location>
        <begin position="57"/>
        <end position="69"/>
    </location>
</feature>
<evidence type="ECO:0000313" key="2">
    <source>
        <dbReference type="EMBL" id="CAG6683356.1"/>
    </source>
</evidence>
<protein>
    <submittedName>
        <fullName evidence="2">Uncharacterized protein</fullName>
    </submittedName>
</protein>
<dbReference type="EMBL" id="HBUF01262700">
    <property type="protein sequence ID" value="CAG6683356.1"/>
    <property type="molecule type" value="Transcribed_RNA"/>
</dbReference>
<reference evidence="2" key="1">
    <citation type="submission" date="2021-05" db="EMBL/GenBank/DDBJ databases">
        <authorList>
            <person name="Alioto T."/>
            <person name="Alioto T."/>
            <person name="Gomez Garrido J."/>
        </authorList>
    </citation>
    <scope>NUCLEOTIDE SEQUENCE</scope>
</reference>
<sequence length="125" mass="13393">MAPSPSAGTQTSYPPSQPSAQYPNTQPTPSPGYQGPPGGYGHPPQSSHTQTYPPNPQQGGYPPQGYPPQGYGPPQGGYGPPGGRDTACTHQTRLDNLNFTNPNYPRMSKRVIIIQLGLQTLSWIY</sequence>
<feature type="compositionally biased region" description="Low complexity" evidence="1">
    <location>
        <begin position="9"/>
        <end position="33"/>
    </location>
</feature>
<accession>A0A8D8TAH5</accession>
<name>A0A8D8TAH5_9HEMI</name>
<dbReference type="AlphaFoldDB" id="A0A8D8TAH5"/>
<evidence type="ECO:0000256" key="1">
    <source>
        <dbReference type="SAM" id="MobiDB-lite"/>
    </source>
</evidence>